<proteinExistence type="predicted"/>
<keyword evidence="3" id="KW-1185">Reference proteome</keyword>
<sequence>MKEKQPQNNNRLLLQYAGFAFQIMVGLALGVYAGHQFDKWLKTGFPLLVWILPLMVIIALIVKAVKDTNKK</sequence>
<dbReference type="Proteomes" id="UP000261284">
    <property type="component" value="Unassembled WGS sequence"/>
</dbReference>
<feature type="transmembrane region" description="Helical" evidence="1">
    <location>
        <begin position="45"/>
        <end position="65"/>
    </location>
</feature>
<keyword evidence="1" id="KW-1133">Transmembrane helix</keyword>
<name>A0A3E1NLG3_9BACT</name>
<dbReference type="RefSeq" id="WP_116846755.1">
    <property type="nucleotide sequence ID" value="NZ_QTJU01000002.1"/>
</dbReference>
<dbReference type="InterPro" id="IPR032820">
    <property type="entry name" value="ATPase_put"/>
</dbReference>
<reference evidence="2 3" key="1">
    <citation type="submission" date="2018-08" db="EMBL/GenBank/DDBJ databases">
        <title>Chitinophagaceae sp. K23C18032701, a novel bacterium isolated from forest soil.</title>
        <authorList>
            <person name="Wang C."/>
        </authorList>
    </citation>
    <scope>NUCLEOTIDE SEQUENCE [LARGE SCALE GENOMIC DNA]</scope>
    <source>
        <strain evidence="2 3">K23C18032701</strain>
    </source>
</reference>
<keyword evidence="1" id="KW-0472">Membrane</keyword>
<protein>
    <recommendedName>
        <fullName evidence="4">AtpZ/AtpI family protein</fullName>
    </recommendedName>
</protein>
<gene>
    <name evidence="2" type="ORF">DXN05_08280</name>
</gene>
<accession>A0A3E1NLG3</accession>
<organism evidence="2 3">
    <name type="scientific">Deminuibacter soli</name>
    <dbReference type="NCBI Taxonomy" id="2291815"/>
    <lineage>
        <taxon>Bacteria</taxon>
        <taxon>Pseudomonadati</taxon>
        <taxon>Bacteroidota</taxon>
        <taxon>Chitinophagia</taxon>
        <taxon>Chitinophagales</taxon>
        <taxon>Chitinophagaceae</taxon>
        <taxon>Deminuibacter</taxon>
    </lineage>
</organism>
<keyword evidence="1" id="KW-0812">Transmembrane</keyword>
<dbReference type="AlphaFoldDB" id="A0A3E1NLG3"/>
<evidence type="ECO:0000256" key="1">
    <source>
        <dbReference type="SAM" id="Phobius"/>
    </source>
</evidence>
<evidence type="ECO:0008006" key="4">
    <source>
        <dbReference type="Google" id="ProtNLM"/>
    </source>
</evidence>
<comment type="caution">
    <text evidence="2">The sequence shown here is derived from an EMBL/GenBank/DDBJ whole genome shotgun (WGS) entry which is preliminary data.</text>
</comment>
<evidence type="ECO:0000313" key="2">
    <source>
        <dbReference type="EMBL" id="RFM28766.1"/>
    </source>
</evidence>
<dbReference type="Pfam" id="PF09527">
    <property type="entry name" value="ATPase_gene1"/>
    <property type="match status" value="1"/>
</dbReference>
<feature type="transmembrane region" description="Helical" evidence="1">
    <location>
        <begin position="12"/>
        <end position="33"/>
    </location>
</feature>
<dbReference type="OrthoDB" id="9798708at2"/>
<dbReference type="EMBL" id="QTJU01000002">
    <property type="protein sequence ID" value="RFM28766.1"/>
    <property type="molecule type" value="Genomic_DNA"/>
</dbReference>
<evidence type="ECO:0000313" key="3">
    <source>
        <dbReference type="Proteomes" id="UP000261284"/>
    </source>
</evidence>